<proteinExistence type="predicted"/>
<gene>
    <name evidence="1" type="ORF">AAFF_G00206430</name>
</gene>
<accession>A0AAD7RHC0</accession>
<protein>
    <submittedName>
        <fullName evidence="1">Uncharacterized protein</fullName>
    </submittedName>
</protein>
<comment type="caution">
    <text evidence="1">The sequence shown here is derived from an EMBL/GenBank/DDBJ whole genome shotgun (WGS) entry which is preliminary data.</text>
</comment>
<sequence length="109" mass="12273">MWNGIKALTEYKTATLLPRDDDKLPDVLNQFFVHFDTQRGEPAPLSRPPAGESILVLQCHQLLPCLRVGPALSMVYRAPVAPRVLNRRRPDRLRHRNGPICSCASSPFT</sequence>
<dbReference type="EMBL" id="JAINUG010000274">
    <property type="protein sequence ID" value="KAJ8384286.1"/>
    <property type="molecule type" value="Genomic_DNA"/>
</dbReference>
<dbReference type="AlphaFoldDB" id="A0AAD7RHC0"/>
<name>A0AAD7RHC0_9TELE</name>
<evidence type="ECO:0000313" key="1">
    <source>
        <dbReference type="EMBL" id="KAJ8384286.1"/>
    </source>
</evidence>
<keyword evidence="2" id="KW-1185">Reference proteome</keyword>
<organism evidence="1 2">
    <name type="scientific">Aldrovandia affinis</name>
    <dbReference type="NCBI Taxonomy" id="143900"/>
    <lineage>
        <taxon>Eukaryota</taxon>
        <taxon>Metazoa</taxon>
        <taxon>Chordata</taxon>
        <taxon>Craniata</taxon>
        <taxon>Vertebrata</taxon>
        <taxon>Euteleostomi</taxon>
        <taxon>Actinopterygii</taxon>
        <taxon>Neopterygii</taxon>
        <taxon>Teleostei</taxon>
        <taxon>Notacanthiformes</taxon>
        <taxon>Halosauridae</taxon>
        <taxon>Aldrovandia</taxon>
    </lineage>
</organism>
<evidence type="ECO:0000313" key="2">
    <source>
        <dbReference type="Proteomes" id="UP001221898"/>
    </source>
</evidence>
<dbReference type="Proteomes" id="UP001221898">
    <property type="component" value="Unassembled WGS sequence"/>
</dbReference>
<reference evidence="1" key="1">
    <citation type="journal article" date="2023" name="Science">
        <title>Genome structures resolve the early diversification of teleost fishes.</title>
        <authorList>
            <person name="Parey E."/>
            <person name="Louis A."/>
            <person name="Montfort J."/>
            <person name="Bouchez O."/>
            <person name="Roques C."/>
            <person name="Iampietro C."/>
            <person name="Lluch J."/>
            <person name="Castinel A."/>
            <person name="Donnadieu C."/>
            <person name="Desvignes T."/>
            <person name="Floi Bucao C."/>
            <person name="Jouanno E."/>
            <person name="Wen M."/>
            <person name="Mejri S."/>
            <person name="Dirks R."/>
            <person name="Jansen H."/>
            <person name="Henkel C."/>
            <person name="Chen W.J."/>
            <person name="Zahm M."/>
            <person name="Cabau C."/>
            <person name="Klopp C."/>
            <person name="Thompson A.W."/>
            <person name="Robinson-Rechavi M."/>
            <person name="Braasch I."/>
            <person name="Lecointre G."/>
            <person name="Bobe J."/>
            <person name="Postlethwait J.H."/>
            <person name="Berthelot C."/>
            <person name="Roest Crollius H."/>
            <person name="Guiguen Y."/>
        </authorList>
    </citation>
    <scope>NUCLEOTIDE SEQUENCE</scope>
    <source>
        <strain evidence="1">NC1722</strain>
    </source>
</reference>